<dbReference type="Proteomes" id="UP000036947">
    <property type="component" value="Unassembled WGS sequence"/>
</dbReference>
<evidence type="ECO:0000259" key="2">
    <source>
        <dbReference type="PROSITE" id="PS50174"/>
    </source>
</evidence>
<keyword evidence="4" id="KW-1185">Reference proteome</keyword>
<organism evidence="3 4">
    <name type="scientific">Tolypocladium ophioglossoides (strain CBS 100239)</name>
    <name type="common">Snaketongue truffleclub</name>
    <name type="synonym">Elaphocordyceps ophioglossoides</name>
    <dbReference type="NCBI Taxonomy" id="1163406"/>
    <lineage>
        <taxon>Eukaryota</taxon>
        <taxon>Fungi</taxon>
        <taxon>Dikarya</taxon>
        <taxon>Ascomycota</taxon>
        <taxon>Pezizomycotina</taxon>
        <taxon>Sordariomycetes</taxon>
        <taxon>Hypocreomycetidae</taxon>
        <taxon>Hypocreales</taxon>
        <taxon>Ophiocordycipitaceae</taxon>
        <taxon>Tolypocladium</taxon>
    </lineage>
</organism>
<proteinExistence type="predicted"/>
<feature type="domain" description="G-patch" evidence="2">
    <location>
        <begin position="128"/>
        <end position="176"/>
    </location>
</feature>
<gene>
    <name evidence="3" type="ORF">TOPH_05391</name>
</gene>
<reference evidence="3 4" key="1">
    <citation type="journal article" date="2015" name="BMC Genomics">
        <title>The genome of the truffle-parasite Tolypocladium ophioglossoides and the evolution of antifungal peptaibiotics.</title>
        <authorList>
            <person name="Quandt C.A."/>
            <person name="Bushley K.E."/>
            <person name="Spatafora J.W."/>
        </authorList>
    </citation>
    <scope>NUCLEOTIDE SEQUENCE [LARGE SCALE GENOMIC DNA]</scope>
    <source>
        <strain evidence="3 4">CBS 100239</strain>
    </source>
</reference>
<dbReference type="GO" id="GO:0003676">
    <property type="term" value="F:nucleic acid binding"/>
    <property type="evidence" value="ECO:0007669"/>
    <property type="project" value="InterPro"/>
</dbReference>
<accession>A0A0L0N7Q5</accession>
<name>A0A0L0N7Q5_TOLOC</name>
<evidence type="ECO:0000313" key="3">
    <source>
        <dbReference type="EMBL" id="KND90014.1"/>
    </source>
</evidence>
<dbReference type="SMART" id="SM00443">
    <property type="entry name" value="G_patch"/>
    <property type="match status" value="1"/>
</dbReference>
<comment type="caution">
    <text evidence="3">The sequence shown here is derived from an EMBL/GenBank/DDBJ whole genome shotgun (WGS) entry which is preliminary data.</text>
</comment>
<evidence type="ECO:0000256" key="1">
    <source>
        <dbReference type="SAM" id="MobiDB-lite"/>
    </source>
</evidence>
<dbReference type="InterPro" id="IPR000467">
    <property type="entry name" value="G_patch_dom"/>
</dbReference>
<dbReference type="PANTHER" id="PTHR20923:SF1">
    <property type="entry name" value="G PATCH DOMAIN AND ANKYRIN REPEAT-CONTAINING PROTEIN 1"/>
    <property type="match status" value="1"/>
</dbReference>
<dbReference type="AlphaFoldDB" id="A0A0L0N7Q5"/>
<dbReference type="PROSITE" id="PS50174">
    <property type="entry name" value="G_PATCH"/>
    <property type="match status" value="1"/>
</dbReference>
<dbReference type="InterPro" id="IPR039146">
    <property type="entry name" value="GPANK1"/>
</dbReference>
<dbReference type="PANTHER" id="PTHR20923">
    <property type="entry name" value="BAT4 PROTEIN-RELATED"/>
    <property type="match status" value="1"/>
</dbReference>
<dbReference type="OrthoDB" id="20282at2759"/>
<feature type="region of interest" description="Disordered" evidence="1">
    <location>
        <begin position="1"/>
        <end position="21"/>
    </location>
</feature>
<dbReference type="Pfam" id="PF01585">
    <property type="entry name" value="G-patch"/>
    <property type="match status" value="1"/>
</dbReference>
<feature type="region of interest" description="Disordered" evidence="1">
    <location>
        <begin position="70"/>
        <end position="90"/>
    </location>
</feature>
<evidence type="ECO:0000313" key="4">
    <source>
        <dbReference type="Proteomes" id="UP000036947"/>
    </source>
</evidence>
<dbReference type="STRING" id="1163406.A0A0L0N7Q5"/>
<dbReference type="EMBL" id="LFRF01000015">
    <property type="protein sequence ID" value="KND90014.1"/>
    <property type="molecule type" value="Genomic_DNA"/>
</dbReference>
<protein>
    <recommendedName>
        <fullName evidence="2">G-patch domain-containing protein</fullName>
    </recommendedName>
</protein>
<sequence>MRRSREEDEEDDVPLHHKKPFGAGLKRKRVEFVRATEADQGIQASVPSAEKGLLASDLYASVVLGAAKSGSASRTGSLAAGAEDEPKPEPTICPVCSLPITASVRKHEASLAHQVSLEHSHPPSALDRSRMGLRTLQSQGWDPDARRGLGLGGEGVRYPVRANTKEDNLGIGAVVEETQKKKEAGKPARQLTAKERKALVVQERQRAERLQAEIYGSVDVERYLRGNGADNEV</sequence>